<evidence type="ECO:0000259" key="4">
    <source>
        <dbReference type="PROSITE" id="PS50071"/>
    </source>
</evidence>
<dbReference type="InterPro" id="IPR001356">
    <property type="entry name" value="HD"/>
</dbReference>
<feature type="compositionally biased region" description="Low complexity" evidence="3">
    <location>
        <begin position="543"/>
        <end position="562"/>
    </location>
</feature>
<evidence type="ECO:0000256" key="2">
    <source>
        <dbReference type="RuleBase" id="RU000682"/>
    </source>
</evidence>
<feature type="compositionally biased region" description="Polar residues" evidence="3">
    <location>
        <begin position="497"/>
        <end position="507"/>
    </location>
</feature>
<feature type="compositionally biased region" description="Low complexity" evidence="3">
    <location>
        <begin position="391"/>
        <end position="409"/>
    </location>
</feature>
<evidence type="ECO:0000313" key="5">
    <source>
        <dbReference type="EMBL" id="CAE6465655.1"/>
    </source>
</evidence>
<name>A0A8H3BT56_9AGAM</name>
<feature type="compositionally biased region" description="Pro residues" evidence="3">
    <location>
        <begin position="478"/>
        <end position="490"/>
    </location>
</feature>
<evidence type="ECO:0000256" key="3">
    <source>
        <dbReference type="SAM" id="MobiDB-lite"/>
    </source>
</evidence>
<feature type="compositionally biased region" description="Polar residues" evidence="3">
    <location>
        <begin position="459"/>
        <end position="477"/>
    </location>
</feature>
<keyword evidence="1 2" id="KW-0238">DNA-binding</keyword>
<organism evidence="5 6">
    <name type="scientific">Rhizoctonia solani</name>
    <dbReference type="NCBI Taxonomy" id="456999"/>
    <lineage>
        <taxon>Eukaryota</taxon>
        <taxon>Fungi</taxon>
        <taxon>Dikarya</taxon>
        <taxon>Basidiomycota</taxon>
        <taxon>Agaricomycotina</taxon>
        <taxon>Agaricomycetes</taxon>
        <taxon>Cantharellales</taxon>
        <taxon>Ceratobasidiaceae</taxon>
        <taxon>Rhizoctonia</taxon>
    </lineage>
</organism>
<feature type="compositionally biased region" description="Acidic residues" evidence="3">
    <location>
        <begin position="323"/>
        <end position="337"/>
    </location>
</feature>
<keyword evidence="1 2" id="KW-0371">Homeobox</keyword>
<comment type="caution">
    <text evidence="5">The sequence shown here is derived from an EMBL/GenBank/DDBJ whole genome shotgun (WGS) entry which is preliminary data.</text>
</comment>
<feature type="DNA-binding region" description="Homeobox" evidence="1">
    <location>
        <begin position="202"/>
        <end position="244"/>
    </location>
</feature>
<dbReference type="Proteomes" id="UP000663888">
    <property type="component" value="Unassembled WGS sequence"/>
</dbReference>
<dbReference type="AlphaFoldDB" id="A0A8H3BT56"/>
<dbReference type="CDD" id="cd00086">
    <property type="entry name" value="homeodomain"/>
    <property type="match status" value="1"/>
</dbReference>
<accession>A0A8H3BT56</accession>
<dbReference type="PROSITE" id="PS50071">
    <property type="entry name" value="HOMEOBOX_2"/>
    <property type="match status" value="1"/>
</dbReference>
<evidence type="ECO:0000313" key="6">
    <source>
        <dbReference type="Proteomes" id="UP000663888"/>
    </source>
</evidence>
<evidence type="ECO:0000256" key="1">
    <source>
        <dbReference type="PROSITE-ProRule" id="PRU00108"/>
    </source>
</evidence>
<dbReference type="SUPFAM" id="SSF46689">
    <property type="entry name" value="Homeodomain-like"/>
    <property type="match status" value="1"/>
</dbReference>
<reference evidence="5" key="1">
    <citation type="submission" date="2021-01" db="EMBL/GenBank/DDBJ databases">
        <authorList>
            <person name="Kaushik A."/>
        </authorList>
    </citation>
    <scope>NUCLEOTIDE SEQUENCE</scope>
    <source>
        <strain evidence="5">AG4-R118</strain>
    </source>
</reference>
<dbReference type="EMBL" id="CAJMWX010001075">
    <property type="protein sequence ID" value="CAE6465655.1"/>
    <property type="molecule type" value="Genomic_DNA"/>
</dbReference>
<feature type="region of interest" description="Disordered" evidence="3">
    <location>
        <begin position="140"/>
        <end position="192"/>
    </location>
</feature>
<gene>
    <name evidence="5" type="ORF">RDB_LOCUS98128</name>
</gene>
<keyword evidence="1 2" id="KW-0539">Nucleus</keyword>
<feature type="compositionally biased region" description="Acidic residues" evidence="3">
    <location>
        <begin position="146"/>
        <end position="180"/>
    </location>
</feature>
<dbReference type="Pfam" id="PF00046">
    <property type="entry name" value="Homeodomain"/>
    <property type="match status" value="1"/>
</dbReference>
<feature type="compositionally biased region" description="Polar residues" evidence="3">
    <location>
        <begin position="600"/>
        <end position="609"/>
    </location>
</feature>
<feature type="domain" description="Homeobox" evidence="4">
    <location>
        <begin position="200"/>
        <end position="243"/>
    </location>
</feature>
<dbReference type="GO" id="GO:0003677">
    <property type="term" value="F:DNA binding"/>
    <property type="evidence" value="ECO:0007669"/>
    <property type="project" value="UniProtKB-UniRule"/>
</dbReference>
<comment type="subcellular location">
    <subcellularLocation>
        <location evidence="1 2">Nucleus</location>
    </subcellularLocation>
</comment>
<feature type="region of interest" description="Disordered" evidence="3">
    <location>
        <begin position="459"/>
        <end position="661"/>
    </location>
</feature>
<dbReference type="InterPro" id="IPR009057">
    <property type="entry name" value="Homeodomain-like_sf"/>
</dbReference>
<dbReference type="SMART" id="SM00389">
    <property type="entry name" value="HOX"/>
    <property type="match status" value="1"/>
</dbReference>
<sequence>MTNDTGSPLALIAAILQRHGSNLQTVSPTERSAPAFDPQLLHLSHELSSPHASIAQRVSSWSLPNHVSTEVTTFLSEELSKYQTFVQSTRTEILAHLIKTTFANDPSIIPSLVESTCDAVYQSAIDNMLSRIQREVESFNLHDGDIQSDDGSDSESASEVDSEDDEGEDVPDEVEGEEDNAPMRPGEEVPPLETKYLPIFEALHERGKVLTKPEKTYLVNMTGMTYRQITIWFQNRRRGELKESMNMATSYSKASSIHSDDTSELSEQELEKSLGACPQNTTFDIRSWRLQSALATKDDSRGSIPPFSPLKCNFPSITGVSDTESDIDLSDDSDDDIAPPGLQAPSLTTSITTMDSVSTLASIANSSALQPPFATRDALSVSKEATHTRPIRSLPSSRRSSPSTSTQPTQHRYSHSLHAQNPALQHQPSGVTHSSSQYVSSNENGLTVNLDITSQLQASTLRSSPASTPLAPQNTLIPSPPSVSPSPPPTSAGSARRQLSPTLSTSPRPHIKPLPRRTGCAPRPRPPPRSGGTAPLPASVTAPGSSRSSVVLPPSSNPSLGNTTLGALLRPNPPAPTIPQEVEERLTAMAGRMGVGASSGSGARQSIPSNVPRVGVPGHSAFPGRNTQFSFGPASLPRTSVSSAAVPGQPTLGSAGLPPSS</sequence>
<feature type="region of interest" description="Disordered" evidence="3">
    <location>
        <begin position="321"/>
        <end position="350"/>
    </location>
</feature>
<proteinExistence type="predicted"/>
<dbReference type="GO" id="GO:0005634">
    <property type="term" value="C:nucleus"/>
    <property type="evidence" value="ECO:0007669"/>
    <property type="project" value="UniProtKB-SubCell"/>
</dbReference>
<dbReference type="Gene3D" id="1.10.10.60">
    <property type="entry name" value="Homeodomain-like"/>
    <property type="match status" value="1"/>
</dbReference>
<feature type="region of interest" description="Disordered" evidence="3">
    <location>
        <begin position="380"/>
        <end position="415"/>
    </location>
</feature>
<protein>
    <recommendedName>
        <fullName evidence="4">Homeobox domain-containing protein</fullName>
    </recommendedName>
</protein>